<keyword evidence="9 10" id="KW-0624">Polysaccharide degradation</keyword>
<evidence type="ECO:0000256" key="10">
    <source>
        <dbReference type="PROSITE-ProRule" id="PRU01097"/>
    </source>
</evidence>
<dbReference type="GO" id="GO:0045493">
    <property type="term" value="P:xylan catabolic process"/>
    <property type="evidence" value="ECO:0007669"/>
    <property type="project" value="UniProtKB-UniRule"/>
</dbReference>
<evidence type="ECO:0000313" key="15">
    <source>
        <dbReference type="Proteomes" id="UP000077266"/>
    </source>
</evidence>
<dbReference type="InterPro" id="IPR013319">
    <property type="entry name" value="GH11/12"/>
</dbReference>
<evidence type="ECO:0000256" key="2">
    <source>
        <dbReference type="ARBA" id="ARBA00004851"/>
    </source>
</evidence>
<dbReference type="Pfam" id="PF00457">
    <property type="entry name" value="Glyco_hydro_11"/>
    <property type="match status" value="2"/>
</dbReference>
<protein>
    <recommendedName>
        <fullName evidence="4 10">Endo-1,4-beta-xylanase</fullName>
        <ecNumber evidence="4 10">3.2.1.8</ecNumber>
    </recommendedName>
</protein>
<dbReference type="SUPFAM" id="SSF49899">
    <property type="entry name" value="Concanavalin A-like lectins/glucanases"/>
    <property type="match status" value="2"/>
</dbReference>
<comment type="pathway">
    <text evidence="2 10 11">Glycan degradation; xylan degradation.</text>
</comment>
<evidence type="ECO:0000256" key="3">
    <source>
        <dbReference type="ARBA" id="ARBA00007792"/>
    </source>
</evidence>
<dbReference type="InterPro" id="IPR033123">
    <property type="entry name" value="GH11_dom"/>
</dbReference>
<dbReference type="PROSITE" id="PS00776">
    <property type="entry name" value="GH11_1"/>
    <property type="match status" value="1"/>
</dbReference>
<gene>
    <name evidence="14" type="ORF">EXIGLDRAFT_753445</name>
</gene>
<dbReference type="PROSITE" id="PS51761">
    <property type="entry name" value="GH11_3"/>
    <property type="match status" value="1"/>
</dbReference>
<name>A0A165DQR5_EXIGL</name>
<keyword evidence="15" id="KW-1185">Reference proteome</keyword>
<sequence length="250" mass="26908">MVSLKFKLIALATAVVAVFAAPEIVKRATPNGTGTNNGYYYSFWSDGAADVNYSNGSGGSYSVTWSGNNGNFVGGKGWNPGSTRNITFSGSYNPNGNSYFAIRKSGRSLVDLCAIQSVKTGRRPGSSLIRSVFLMAVYGWTQNPLIEYYILESFGTYNPGSQLTRKGSVTADGSTYDIYFGTRVNQPSINGTATFKYWSIRSSKRSSGTVTTATHFNAWKNLGMNLGTHNYQIVAVEGYHSSGSASITVN</sequence>
<keyword evidence="5 10" id="KW-0858">Xylan degradation</keyword>
<evidence type="ECO:0000256" key="5">
    <source>
        <dbReference type="ARBA" id="ARBA00022651"/>
    </source>
</evidence>
<feature type="domain" description="GH11" evidence="13">
    <location>
        <begin position="27"/>
        <end position="250"/>
    </location>
</feature>
<keyword evidence="6 10" id="KW-0378">Hydrolase</keyword>
<keyword evidence="8 10" id="KW-0326">Glycosidase</keyword>
<dbReference type="PRINTS" id="PR00911">
    <property type="entry name" value="GLHYDRLASE11"/>
</dbReference>
<proteinExistence type="inferred from homology"/>
<feature type="active site" description="Nucleophile" evidence="10">
    <location>
        <position position="147"/>
    </location>
</feature>
<evidence type="ECO:0000256" key="4">
    <source>
        <dbReference type="ARBA" id="ARBA00012590"/>
    </source>
</evidence>
<evidence type="ECO:0000256" key="1">
    <source>
        <dbReference type="ARBA" id="ARBA00000681"/>
    </source>
</evidence>
<evidence type="ECO:0000256" key="9">
    <source>
        <dbReference type="ARBA" id="ARBA00023326"/>
    </source>
</evidence>
<evidence type="ECO:0000256" key="7">
    <source>
        <dbReference type="ARBA" id="ARBA00023277"/>
    </source>
</evidence>
<evidence type="ECO:0000256" key="8">
    <source>
        <dbReference type="ARBA" id="ARBA00023295"/>
    </source>
</evidence>
<dbReference type="PANTHER" id="PTHR46828:SF2">
    <property type="entry name" value="ENDO-1,4-BETA-XYLANASE A-RELATED"/>
    <property type="match status" value="1"/>
</dbReference>
<dbReference type="OrthoDB" id="2115822at2759"/>
<dbReference type="GO" id="GO:0031176">
    <property type="term" value="F:endo-1,4-beta-xylanase activity"/>
    <property type="evidence" value="ECO:0007669"/>
    <property type="project" value="UniProtKB-UniRule"/>
</dbReference>
<dbReference type="STRING" id="1314781.A0A165DQR5"/>
<dbReference type="EMBL" id="KV426198">
    <property type="protein sequence ID" value="KZV85141.1"/>
    <property type="molecule type" value="Genomic_DNA"/>
</dbReference>
<comment type="catalytic activity">
    <reaction evidence="1 10 11">
        <text>Endohydrolysis of (1-&gt;4)-beta-D-xylosidic linkages in xylans.</text>
        <dbReference type="EC" id="3.2.1.8"/>
    </reaction>
</comment>
<evidence type="ECO:0000256" key="11">
    <source>
        <dbReference type="RuleBase" id="RU362015"/>
    </source>
</evidence>
<dbReference type="PANTHER" id="PTHR46828">
    <property type="entry name" value="ENDO-1,4-BETA-XYLANASE A-RELATED"/>
    <property type="match status" value="1"/>
</dbReference>
<dbReference type="InterPro" id="IPR018208">
    <property type="entry name" value="GH11_AS_1"/>
</dbReference>
<reference evidence="14 15" key="1">
    <citation type="journal article" date="2016" name="Mol. Biol. Evol.">
        <title>Comparative Genomics of Early-Diverging Mushroom-Forming Fungi Provides Insights into the Origins of Lignocellulose Decay Capabilities.</title>
        <authorList>
            <person name="Nagy L.G."/>
            <person name="Riley R."/>
            <person name="Tritt A."/>
            <person name="Adam C."/>
            <person name="Daum C."/>
            <person name="Floudas D."/>
            <person name="Sun H."/>
            <person name="Yadav J.S."/>
            <person name="Pangilinan J."/>
            <person name="Larsson K.H."/>
            <person name="Matsuura K."/>
            <person name="Barry K."/>
            <person name="Labutti K."/>
            <person name="Kuo R."/>
            <person name="Ohm R.A."/>
            <person name="Bhattacharya S.S."/>
            <person name="Shirouzu T."/>
            <person name="Yoshinaga Y."/>
            <person name="Martin F.M."/>
            <person name="Grigoriev I.V."/>
            <person name="Hibbett D.S."/>
        </authorList>
    </citation>
    <scope>NUCLEOTIDE SEQUENCE [LARGE SCALE GENOMIC DNA]</scope>
    <source>
        <strain evidence="14 15">HHB12029</strain>
    </source>
</reference>
<dbReference type="EC" id="3.2.1.8" evidence="4 10"/>
<dbReference type="UniPathway" id="UPA00114"/>
<accession>A0A165DQR5</accession>
<dbReference type="InterPro" id="IPR013320">
    <property type="entry name" value="ConA-like_dom_sf"/>
</dbReference>
<keyword evidence="7 10" id="KW-0119">Carbohydrate metabolism</keyword>
<dbReference type="InterPro" id="IPR001137">
    <property type="entry name" value="Glyco_hydro_11"/>
</dbReference>
<feature type="active site" description="Proton donor" evidence="10">
    <location>
        <position position="237"/>
    </location>
</feature>
<dbReference type="Proteomes" id="UP000077266">
    <property type="component" value="Unassembled WGS sequence"/>
</dbReference>
<feature type="chain" id="PRO_5007856736" description="Endo-1,4-beta-xylanase" evidence="12">
    <location>
        <begin position="21"/>
        <end position="250"/>
    </location>
</feature>
<feature type="signal peptide" evidence="12">
    <location>
        <begin position="1"/>
        <end position="20"/>
    </location>
</feature>
<evidence type="ECO:0000256" key="6">
    <source>
        <dbReference type="ARBA" id="ARBA00022801"/>
    </source>
</evidence>
<comment type="similarity">
    <text evidence="3 10 11">Belongs to the glycosyl hydrolase 11 (cellulase G) family.</text>
</comment>
<dbReference type="Gene3D" id="2.60.120.180">
    <property type="match status" value="2"/>
</dbReference>
<dbReference type="InParanoid" id="A0A165DQR5"/>
<keyword evidence="12" id="KW-0732">Signal</keyword>
<evidence type="ECO:0000313" key="14">
    <source>
        <dbReference type="EMBL" id="KZV85141.1"/>
    </source>
</evidence>
<evidence type="ECO:0000256" key="12">
    <source>
        <dbReference type="SAM" id="SignalP"/>
    </source>
</evidence>
<evidence type="ECO:0000259" key="13">
    <source>
        <dbReference type="PROSITE" id="PS51761"/>
    </source>
</evidence>
<dbReference type="AlphaFoldDB" id="A0A165DQR5"/>
<organism evidence="14 15">
    <name type="scientific">Exidia glandulosa HHB12029</name>
    <dbReference type="NCBI Taxonomy" id="1314781"/>
    <lineage>
        <taxon>Eukaryota</taxon>
        <taxon>Fungi</taxon>
        <taxon>Dikarya</taxon>
        <taxon>Basidiomycota</taxon>
        <taxon>Agaricomycotina</taxon>
        <taxon>Agaricomycetes</taxon>
        <taxon>Auriculariales</taxon>
        <taxon>Exidiaceae</taxon>
        <taxon>Exidia</taxon>
    </lineage>
</organism>